<feature type="compositionally biased region" description="Polar residues" evidence="1">
    <location>
        <begin position="251"/>
        <end position="269"/>
    </location>
</feature>
<proteinExistence type="predicted"/>
<sequence length="692" mass="74069">MVVTSTAAAAISGSSAHRERASNARQGRDQSSIMLVSKSPLPAFSIPYPQPPAATRVADLRRAILEVYAPTKPDRTTVTYSEQLRLTTLTNWRLGMITLDLHQNALIDPATREAAVQQVGYRLEDDHECGLIEDGDEIHVGLKDGCDVSELQLPKLGSSHVYSAPANLVSLTRKGTLSKPPPYSLLPPSEPSSHSSSIAAQPNANYHSHNHASDWRSPFRVLTASKSGPSAVRRDSSGTSGAIGTSSGPTNSASAQRQMPRASTSTAIKNQMKRRSTQQATGSEVRAPLMTHHHSSGAVTESLPTYTAGTEVLNLPPTARVIGLGVQGTVGNARKHNESRQNSYSSGAALGTAAATSSTPTATGRPGISVLGVEGARPKEGLKSEEQRSREPSGPSRNANGAGTRRSSGASRDLKTALNQASRPGFIKHSSSGYQSYTSNASHSNPVTATATAAFLSSPVSVSTPPIVNLSPFPELSVVGEDTSKGSTSGHTPAQVSAAMLKHLRRARNSFIAAPMGESSDLASSADHSKTGVIRLATPPDEEVPEDSPGEDAENGETGVTEGKEGDTKLALRLKKGKGKSKAVEKDKDPSEEAAQRADKRYRDVRATLEREIAKQALADEARAAQYAEEQSRREEEQRKKEEEHRRQVTREKWELWEEVKKREKKEMKERKRRGEDVPEEAPLGPTGAEIV</sequence>
<name>A0A177TWJ4_9BASI</name>
<evidence type="ECO:0000256" key="1">
    <source>
        <dbReference type="SAM" id="MobiDB-lite"/>
    </source>
</evidence>
<dbReference type="EMBL" id="LWDF02000104">
    <property type="protein sequence ID" value="KAE8257583.1"/>
    <property type="molecule type" value="Genomic_DNA"/>
</dbReference>
<dbReference type="OrthoDB" id="5212574at2759"/>
<feature type="compositionally biased region" description="Polar residues" evidence="1">
    <location>
        <begin position="395"/>
        <end position="410"/>
    </location>
</feature>
<feature type="compositionally biased region" description="Basic and acidic residues" evidence="1">
    <location>
        <begin position="376"/>
        <end position="391"/>
    </location>
</feature>
<feature type="compositionally biased region" description="Basic and acidic residues" evidence="1">
    <location>
        <begin position="630"/>
        <end position="650"/>
    </location>
</feature>
<feature type="compositionally biased region" description="Basic and acidic residues" evidence="1">
    <location>
        <begin position="582"/>
        <end position="602"/>
    </location>
</feature>
<feature type="region of interest" description="Disordered" evidence="1">
    <location>
        <begin position="226"/>
        <end position="283"/>
    </location>
</feature>
<feature type="compositionally biased region" description="Low complexity" evidence="1">
    <location>
        <begin position="1"/>
        <end position="15"/>
    </location>
</feature>
<evidence type="ECO:0000313" key="3">
    <source>
        <dbReference type="Proteomes" id="UP000077521"/>
    </source>
</evidence>
<feature type="compositionally biased region" description="Basic and acidic residues" evidence="1">
    <location>
        <begin position="664"/>
        <end position="677"/>
    </location>
</feature>
<feature type="region of interest" description="Disordered" evidence="1">
    <location>
        <begin position="622"/>
        <end position="650"/>
    </location>
</feature>
<feature type="region of interest" description="Disordered" evidence="1">
    <location>
        <begin position="332"/>
        <end position="443"/>
    </location>
</feature>
<feature type="compositionally biased region" description="Basic residues" evidence="1">
    <location>
        <begin position="572"/>
        <end position="581"/>
    </location>
</feature>
<feature type="region of interest" description="Disordered" evidence="1">
    <location>
        <begin position="1"/>
        <end position="32"/>
    </location>
</feature>
<feature type="region of interest" description="Disordered" evidence="1">
    <location>
        <begin position="664"/>
        <end position="692"/>
    </location>
</feature>
<feature type="compositionally biased region" description="Acidic residues" evidence="1">
    <location>
        <begin position="540"/>
        <end position="555"/>
    </location>
</feature>
<feature type="compositionally biased region" description="Basic and acidic residues" evidence="1">
    <location>
        <begin position="16"/>
        <end position="28"/>
    </location>
</feature>
<organism evidence="2 3">
    <name type="scientific">Tilletia indica</name>
    <dbReference type="NCBI Taxonomy" id="43049"/>
    <lineage>
        <taxon>Eukaryota</taxon>
        <taxon>Fungi</taxon>
        <taxon>Dikarya</taxon>
        <taxon>Basidiomycota</taxon>
        <taxon>Ustilaginomycotina</taxon>
        <taxon>Exobasidiomycetes</taxon>
        <taxon>Tilletiales</taxon>
        <taxon>Tilletiaceae</taxon>
        <taxon>Tilletia</taxon>
    </lineage>
</organism>
<reference evidence="2" key="1">
    <citation type="submission" date="2016-04" db="EMBL/GenBank/DDBJ databases">
        <authorList>
            <person name="Nguyen H.D."/>
            <person name="Samba Siva P."/>
            <person name="Cullis J."/>
            <person name="Levesque C.A."/>
            <person name="Hambleton S."/>
        </authorList>
    </citation>
    <scope>NUCLEOTIDE SEQUENCE</scope>
    <source>
        <strain evidence="2">DAOMC 236416</strain>
    </source>
</reference>
<feature type="region of interest" description="Disordered" evidence="1">
    <location>
        <begin position="517"/>
        <end position="602"/>
    </location>
</feature>
<evidence type="ECO:0000313" key="2">
    <source>
        <dbReference type="EMBL" id="KAE8257583.1"/>
    </source>
</evidence>
<feature type="compositionally biased region" description="Low complexity" evidence="1">
    <location>
        <begin position="237"/>
        <end position="250"/>
    </location>
</feature>
<comment type="caution">
    <text evidence="2">The sequence shown here is derived from an EMBL/GenBank/DDBJ whole genome shotgun (WGS) entry which is preliminary data.</text>
</comment>
<feature type="compositionally biased region" description="Low complexity" evidence="1">
    <location>
        <begin position="343"/>
        <end position="364"/>
    </location>
</feature>
<reference evidence="2" key="2">
    <citation type="journal article" date="2019" name="IMA Fungus">
        <title>Genome sequencing and comparison of five Tilletia species to identify candidate genes for the detection of regulated species infecting wheat.</title>
        <authorList>
            <person name="Nguyen H.D.T."/>
            <person name="Sultana T."/>
            <person name="Kesanakurti P."/>
            <person name="Hambleton S."/>
        </authorList>
    </citation>
    <scope>NUCLEOTIDE SEQUENCE</scope>
    <source>
        <strain evidence="2">DAOMC 236416</strain>
    </source>
</reference>
<gene>
    <name evidence="2" type="ORF">A4X13_0g2266</name>
</gene>
<keyword evidence="3" id="KW-1185">Reference proteome</keyword>
<feature type="compositionally biased region" description="Pro residues" evidence="1">
    <location>
        <begin position="179"/>
        <end position="190"/>
    </location>
</feature>
<feature type="region of interest" description="Disordered" evidence="1">
    <location>
        <begin position="173"/>
        <end position="212"/>
    </location>
</feature>
<feature type="compositionally biased region" description="Polar residues" evidence="1">
    <location>
        <begin position="198"/>
        <end position="207"/>
    </location>
</feature>
<dbReference type="AlphaFoldDB" id="A0A177TWJ4"/>
<accession>A0A177TWJ4</accession>
<dbReference type="Proteomes" id="UP000077521">
    <property type="component" value="Unassembled WGS sequence"/>
</dbReference>
<protein>
    <submittedName>
        <fullName evidence="2">Uncharacterized protein</fullName>
    </submittedName>
</protein>
<feature type="compositionally biased region" description="Polar residues" evidence="1">
    <location>
        <begin position="429"/>
        <end position="443"/>
    </location>
</feature>